<keyword evidence="3" id="KW-1185">Reference proteome</keyword>
<feature type="region of interest" description="Disordered" evidence="1">
    <location>
        <begin position="20"/>
        <end position="39"/>
    </location>
</feature>
<gene>
    <name evidence="2" type="ORF">ILYODFUR_013655</name>
</gene>
<accession>A0ABV0TJG1</accession>
<evidence type="ECO:0000256" key="1">
    <source>
        <dbReference type="SAM" id="MobiDB-lite"/>
    </source>
</evidence>
<reference evidence="2 3" key="1">
    <citation type="submission" date="2021-06" db="EMBL/GenBank/DDBJ databases">
        <authorList>
            <person name="Palmer J.M."/>
        </authorList>
    </citation>
    <scope>NUCLEOTIDE SEQUENCE [LARGE SCALE GENOMIC DNA]</scope>
    <source>
        <strain evidence="3">if_2019</strain>
        <tissue evidence="2">Muscle</tissue>
    </source>
</reference>
<feature type="compositionally biased region" description="Polar residues" evidence="1">
    <location>
        <begin position="25"/>
        <end position="39"/>
    </location>
</feature>
<comment type="caution">
    <text evidence="2">The sequence shown here is derived from an EMBL/GenBank/DDBJ whole genome shotgun (WGS) entry which is preliminary data.</text>
</comment>
<proteinExistence type="predicted"/>
<evidence type="ECO:0000313" key="2">
    <source>
        <dbReference type="EMBL" id="MEQ2232649.1"/>
    </source>
</evidence>
<dbReference type="EMBL" id="JAHRIQ010035874">
    <property type="protein sequence ID" value="MEQ2232649.1"/>
    <property type="molecule type" value="Genomic_DNA"/>
</dbReference>
<evidence type="ECO:0000313" key="3">
    <source>
        <dbReference type="Proteomes" id="UP001482620"/>
    </source>
</evidence>
<protein>
    <submittedName>
        <fullName evidence="2">Uncharacterized protein</fullName>
    </submittedName>
</protein>
<sequence length="231" mass="25654">MAIGEGRNVDRQEKAKLAEQGEVASLQSGSDGTMATTNNGLSEKDSVKVLVDFEVKEVLLSLKKLIKQEEAPFLVFQLDQLGINTKVRMYDMSATTYIRQVSVKSLEFKDSDGDPLCLISSSAESGAELLKVEFCKADRSGPDFCTTHKNTEQMIHVTFTSLDVMLHTEALLSAVNFLSSSLSSSSMPYAEKEVCLKTEEKMASAKSSQYLFYRQKPHHLNTLGLIFKDYK</sequence>
<organism evidence="2 3">
    <name type="scientific">Ilyodon furcidens</name>
    <name type="common">goldbreast splitfin</name>
    <dbReference type="NCBI Taxonomy" id="33524"/>
    <lineage>
        <taxon>Eukaryota</taxon>
        <taxon>Metazoa</taxon>
        <taxon>Chordata</taxon>
        <taxon>Craniata</taxon>
        <taxon>Vertebrata</taxon>
        <taxon>Euteleostomi</taxon>
        <taxon>Actinopterygii</taxon>
        <taxon>Neopterygii</taxon>
        <taxon>Teleostei</taxon>
        <taxon>Neoteleostei</taxon>
        <taxon>Acanthomorphata</taxon>
        <taxon>Ovalentaria</taxon>
        <taxon>Atherinomorphae</taxon>
        <taxon>Cyprinodontiformes</taxon>
        <taxon>Goodeidae</taxon>
        <taxon>Ilyodon</taxon>
    </lineage>
</organism>
<name>A0ABV0TJG1_9TELE</name>
<dbReference type="Proteomes" id="UP001482620">
    <property type="component" value="Unassembled WGS sequence"/>
</dbReference>